<evidence type="ECO:0000256" key="1">
    <source>
        <dbReference type="ARBA" id="ARBA00001961"/>
    </source>
</evidence>
<evidence type="ECO:0000256" key="4">
    <source>
        <dbReference type="ARBA" id="ARBA00023002"/>
    </source>
</evidence>
<evidence type="ECO:0000256" key="6">
    <source>
        <dbReference type="SAM" id="SignalP"/>
    </source>
</evidence>
<comment type="caution">
    <text evidence="8">The sequence shown here is derived from an EMBL/GenBank/DDBJ whole genome shotgun (WGS) entry which is preliminary data.</text>
</comment>
<comment type="cofactor">
    <cofactor evidence="1">
        <name>L-ascorbate</name>
        <dbReference type="ChEBI" id="CHEBI:38290"/>
    </cofactor>
</comment>
<reference evidence="8 9" key="1">
    <citation type="submission" date="2024-01" db="EMBL/GenBank/DDBJ databases">
        <authorList>
            <person name="Allen C."/>
            <person name="Tagirdzhanova G."/>
        </authorList>
    </citation>
    <scope>NUCLEOTIDE SEQUENCE [LARGE SCALE GENOMIC DNA]</scope>
</reference>
<keyword evidence="9" id="KW-1185">Reference proteome</keyword>
<evidence type="ECO:0000256" key="5">
    <source>
        <dbReference type="ARBA" id="ARBA00023004"/>
    </source>
</evidence>
<evidence type="ECO:0000313" key="9">
    <source>
        <dbReference type="Proteomes" id="UP001642405"/>
    </source>
</evidence>
<dbReference type="InterPro" id="IPR006620">
    <property type="entry name" value="Pro_4_hyd_alph"/>
</dbReference>
<evidence type="ECO:0000256" key="3">
    <source>
        <dbReference type="ARBA" id="ARBA00022964"/>
    </source>
</evidence>
<dbReference type="SMART" id="SM00702">
    <property type="entry name" value="P4Hc"/>
    <property type="match status" value="1"/>
</dbReference>
<protein>
    <recommendedName>
        <fullName evidence="7">Fe2OG dioxygenase domain-containing protein</fullName>
    </recommendedName>
</protein>
<dbReference type="InterPro" id="IPR045054">
    <property type="entry name" value="P4HA-like"/>
</dbReference>
<feature type="domain" description="Fe2OG dioxygenase" evidence="7">
    <location>
        <begin position="131"/>
        <end position="278"/>
    </location>
</feature>
<keyword evidence="5" id="KW-0408">Iron</keyword>
<dbReference type="PANTHER" id="PTHR10869:SF246">
    <property type="entry name" value="TRANSMEMBRANE PROLYL 4-HYDROXYLASE"/>
    <property type="match status" value="1"/>
</dbReference>
<organism evidence="8 9">
    <name type="scientific">Sporothrix curviconia</name>
    <dbReference type="NCBI Taxonomy" id="1260050"/>
    <lineage>
        <taxon>Eukaryota</taxon>
        <taxon>Fungi</taxon>
        <taxon>Dikarya</taxon>
        <taxon>Ascomycota</taxon>
        <taxon>Pezizomycotina</taxon>
        <taxon>Sordariomycetes</taxon>
        <taxon>Sordariomycetidae</taxon>
        <taxon>Ophiostomatales</taxon>
        <taxon>Ophiostomataceae</taxon>
        <taxon>Sporothrix</taxon>
    </lineage>
</organism>
<dbReference type="Gene3D" id="2.60.120.620">
    <property type="entry name" value="q2cbj1_9rhob like domain"/>
    <property type="match status" value="1"/>
</dbReference>
<evidence type="ECO:0000313" key="8">
    <source>
        <dbReference type="EMBL" id="CAK7230998.1"/>
    </source>
</evidence>
<keyword evidence="2" id="KW-0479">Metal-binding</keyword>
<gene>
    <name evidence="8" type="ORF">SCUCBS95973_007763</name>
</gene>
<dbReference type="PROSITE" id="PS51471">
    <property type="entry name" value="FE2OG_OXY"/>
    <property type="match status" value="1"/>
</dbReference>
<keyword evidence="3" id="KW-0223">Dioxygenase</keyword>
<keyword evidence="6" id="KW-0732">Signal</keyword>
<feature type="signal peptide" evidence="6">
    <location>
        <begin position="1"/>
        <end position="25"/>
    </location>
</feature>
<keyword evidence="4" id="KW-0560">Oxidoreductase</keyword>
<feature type="chain" id="PRO_5045596563" description="Fe2OG dioxygenase domain-containing protein" evidence="6">
    <location>
        <begin position="26"/>
        <end position="294"/>
    </location>
</feature>
<dbReference type="Pfam" id="PF13640">
    <property type="entry name" value="2OG-FeII_Oxy_3"/>
    <property type="match status" value="1"/>
</dbReference>
<dbReference type="InterPro" id="IPR005123">
    <property type="entry name" value="Oxoglu/Fe-dep_dioxygenase_dom"/>
</dbReference>
<sequence length="294" mass="32198">MRYRTLWQSTCALIVSTASLVPASATEVHGRVGSDYVCTHPPYRPILVSASPLVIYLEAFLSDQERHHLYAVSQGKFSHFVVTGGGDKNGEAAARNVARTSQSAYVLRDAVLHCIEERAAAFQGYDVVREQLEPLQLVKYAPGEQYHLHTDWIARPAEQRMHATASSGGNRLSSFFAYVHVGDDAQGNATTGGGTIFPLLDAPKNEEWCRRGIVDCDAPWESGLTFRPIAGNAIFWRNLQPQSVVSTSGEQVGDFRTLHAGLPIGAGEKIGLNIWTREGVLSDEARGPEFYPDV</sequence>
<dbReference type="Proteomes" id="UP001642405">
    <property type="component" value="Unassembled WGS sequence"/>
</dbReference>
<evidence type="ECO:0000259" key="7">
    <source>
        <dbReference type="PROSITE" id="PS51471"/>
    </source>
</evidence>
<accession>A0ABP0CG08</accession>
<dbReference type="PANTHER" id="PTHR10869">
    <property type="entry name" value="PROLYL 4-HYDROXYLASE ALPHA SUBUNIT"/>
    <property type="match status" value="1"/>
</dbReference>
<name>A0ABP0CG08_9PEZI</name>
<evidence type="ECO:0000256" key="2">
    <source>
        <dbReference type="ARBA" id="ARBA00022723"/>
    </source>
</evidence>
<dbReference type="InterPro" id="IPR044862">
    <property type="entry name" value="Pro_4_hyd_alph_FE2OG_OXY"/>
</dbReference>
<proteinExistence type="predicted"/>
<dbReference type="EMBL" id="CAWUHB010000056">
    <property type="protein sequence ID" value="CAK7230998.1"/>
    <property type="molecule type" value="Genomic_DNA"/>
</dbReference>